<evidence type="ECO:0000256" key="5">
    <source>
        <dbReference type="ARBA" id="ARBA00023136"/>
    </source>
</evidence>
<evidence type="ECO:0008006" key="9">
    <source>
        <dbReference type="Google" id="ProtNLM"/>
    </source>
</evidence>
<dbReference type="Proteomes" id="UP000828390">
    <property type="component" value="Unassembled WGS sequence"/>
</dbReference>
<feature type="transmembrane region" description="Helical" evidence="6">
    <location>
        <begin position="216"/>
        <end position="237"/>
    </location>
</feature>
<evidence type="ECO:0000256" key="4">
    <source>
        <dbReference type="ARBA" id="ARBA00022989"/>
    </source>
</evidence>
<organism evidence="7 8">
    <name type="scientific">Dreissena polymorpha</name>
    <name type="common">Zebra mussel</name>
    <name type="synonym">Mytilus polymorpha</name>
    <dbReference type="NCBI Taxonomy" id="45954"/>
    <lineage>
        <taxon>Eukaryota</taxon>
        <taxon>Metazoa</taxon>
        <taxon>Spiralia</taxon>
        <taxon>Lophotrochozoa</taxon>
        <taxon>Mollusca</taxon>
        <taxon>Bivalvia</taxon>
        <taxon>Autobranchia</taxon>
        <taxon>Heteroconchia</taxon>
        <taxon>Euheterodonta</taxon>
        <taxon>Imparidentia</taxon>
        <taxon>Neoheterodontei</taxon>
        <taxon>Myida</taxon>
        <taxon>Dreissenoidea</taxon>
        <taxon>Dreissenidae</taxon>
        <taxon>Dreissena</taxon>
    </lineage>
</organism>
<reference evidence="7" key="1">
    <citation type="journal article" date="2019" name="bioRxiv">
        <title>The Genome of the Zebra Mussel, Dreissena polymorpha: A Resource for Invasive Species Research.</title>
        <authorList>
            <person name="McCartney M.A."/>
            <person name="Auch B."/>
            <person name="Kono T."/>
            <person name="Mallez S."/>
            <person name="Zhang Y."/>
            <person name="Obille A."/>
            <person name="Becker A."/>
            <person name="Abrahante J.E."/>
            <person name="Garbe J."/>
            <person name="Badalamenti J.P."/>
            <person name="Herman A."/>
            <person name="Mangelson H."/>
            <person name="Liachko I."/>
            <person name="Sullivan S."/>
            <person name="Sone E.D."/>
            <person name="Koren S."/>
            <person name="Silverstein K.A.T."/>
            <person name="Beckman K.B."/>
            <person name="Gohl D.M."/>
        </authorList>
    </citation>
    <scope>NUCLEOTIDE SEQUENCE</scope>
    <source>
        <strain evidence="7">Duluth1</strain>
        <tissue evidence="7">Whole animal</tissue>
    </source>
</reference>
<reference evidence="7" key="2">
    <citation type="submission" date="2020-11" db="EMBL/GenBank/DDBJ databases">
        <authorList>
            <person name="McCartney M.A."/>
            <person name="Auch B."/>
            <person name="Kono T."/>
            <person name="Mallez S."/>
            <person name="Becker A."/>
            <person name="Gohl D.M."/>
            <person name="Silverstein K.A.T."/>
            <person name="Koren S."/>
            <person name="Bechman K.B."/>
            <person name="Herman A."/>
            <person name="Abrahante J.E."/>
            <person name="Garbe J."/>
        </authorList>
    </citation>
    <scope>NUCLEOTIDE SEQUENCE</scope>
    <source>
        <strain evidence="7">Duluth1</strain>
        <tissue evidence="7">Whole animal</tissue>
    </source>
</reference>
<keyword evidence="5 6" id="KW-0472">Membrane</keyword>
<dbReference type="Gene3D" id="1.20.140.150">
    <property type="match status" value="1"/>
</dbReference>
<keyword evidence="4 6" id="KW-1133">Transmembrane helix</keyword>
<dbReference type="OrthoDB" id="10012538at2759"/>
<name>A0A9D4BW03_DREPO</name>
<feature type="transmembrane region" description="Helical" evidence="6">
    <location>
        <begin position="125"/>
        <end position="155"/>
    </location>
</feature>
<evidence type="ECO:0000256" key="6">
    <source>
        <dbReference type="SAM" id="Phobius"/>
    </source>
</evidence>
<comment type="caution">
    <text evidence="7">The sequence shown here is derived from an EMBL/GenBank/DDBJ whole genome shotgun (WGS) entry which is preliminary data.</text>
</comment>
<dbReference type="PANTHER" id="PTHR31548">
    <property type="entry name" value="CLARIN"/>
    <property type="match status" value="1"/>
</dbReference>
<keyword evidence="3 6" id="KW-0812">Transmembrane</keyword>
<evidence type="ECO:0000256" key="1">
    <source>
        <dbReference type="ARBA" id="ARBA00004141"/>
    </source>
</evidence>
<dbReference type="PANTHER" id="PTHR31548:SF1">
    <property type="entry name" value="LD47387P"/>
    <property type="match status" value="1"/>
</dbReference>
<dbReference type="InterPro" id="IPR026748">
    <property type="entry name" value="Clarin"/>
</dbReference>
<dbReference type="Pfam" id="PF25807">
    <property type="entry name" value="Clarin-2"/>
    <property type="match status" value="1"/>
</dbReference>
<feature type="transmembrane region" description="Helical" evidence="6">
    <location>
        <begin position="167"/>
        <end position="190"/>
    </location>
</feature>
<comment type="similarity">
    <text evidence="2">Belongs to the clarin family.</text>
</comment>
<dbReference type="AlphaFoldDB" id="A0A9D4BW03"/>
<evidence type="ECO:0000256" key="2">
    <source>
        <dbReference type="ARBA" id="ARBA00005787"/>
    </source>
</evidence>
<evidence type="ECO:0000256" key="3">
    <source>
        <dbReference type="ARBA" id="ARBA00022692"/>
    </source>
</evidence>
<accession>A0A9D4BW03</accession>
<proteinExistence type="inferred from homology"/>
<sequence length="261" mass="29001">MMDKQKKTLIVLTAFLACGGILLTVVSLATDKWVESNPKLGTHANNSDPHSEANFGLFKGNRIKEVLSISKSTIKVVCSASDGVCVLWPEEGRAVEENTADEYITKTLKNMTANEPLWQSGLFNFGYYVTIIICAALSMVFGIISIGFAVFNICGKPIETITGPCGLYVWNGFAFLFSILEMAMFLALFFTNLKENCFLKGEWEKFSFREYTNLGFSFYLIPGAAALYFLNVVCMFCSGYKLKCSFSDEAEKVVDNGMILY</sequence>
<protein>
    <recommendedName>
        <fullName evidence="9">Clarin-3</fullName>
    </recommendedName>
</protein>
<dbReference type="PROSITE" id="PS51257">
    <property type="entry name" value="PROKAR_LIPOPROTEIN"/>
    <property type="match status" value="1"/>
</dbReference>
<dbReference type="GO" id="GO:0007605">
    <property type="term" value="P:sensory perception of sound"/>
    <property type="evidence" value="ECO:0007669"/>
    <property type="project" value="UniProtKB-ARBA"/>
</dbReference>
<dbReference type="GO" id="GO:0016020">
    <property type="term" value="C:membrane"/>
    <property type="evidence" value="ECO:0007669"/>
    <property type="project" value="UniProtKB-SubCell"/>
</dbReference>
<gene>
    <name evidence="7" type="ORF">DPMN_067672</name>
</gene>
<evidence type="ECO:0000313" key="7">
    <source>
        <dbReference type="EMBL" id="KAH3708228.1"/>
    </source>
</evidence>
<dbReference type="EMBL" id="JAIWYP010000014">
    <property type="protein sequence ID" value="KAH3708228.1"/>
    <property type="molecule type" value="Genomic_DNA"/>
</dbReference>
<comment type="subcellular location">
    <subcellularLocation>
        <location evidence="1">Membrane</location>
        <topology evidence="1">Multi-pass membrane protein</topology>
    </subcellularLocation>
</comment>
<keyword evidence="8" id="KW-1185">Reference proteome</keyword>
<evidence type="ECO:0000313" key="8">
    <source>
        <dbReference type="Proteomes" id="UP000828390"/>
    </source>
</evidence>